<dbReference type="PANTHER" id="PTHR47723:SF19">
    <property type="entry name" value="POLYNUCLEOTIDYL TRANSFERASE, RIBONUCLEASE H-LIKE SUPERFAMILY PROTEIN"/>
    <property type="match status" value="1"/>
</dbReference>
<dbReference type="Gene3D" id="3.30.420.10">
    <property type="entry name" value="Ribonuclease H-like superfamily/Ribonuclease H"/>
    <property type="match status" value="1"/>
</dbReference>
<dbReference type="InterPro" id="IPR036397">
    <property type="entry name" value="RNaseH_sf"/>
</dbReference>
<organism evidence="2 3">
    <name type="scientific">Cajanus cajan</name>
    <name type="common">Pigeon pea</name>
    <name type="synonym">Cajanus indicus</name>
    <dbReference type="NCBI Taxonomy" id="3821"/>
    <lineage>
        <taxon>Eukaryota</taxon>
        <taxon>Viridiplantae</taxon>
        <taxon>Streptophyta</taxon>
        <taxon>Embryophyta</taxon>
        <taxon>Tracheophyta</taxon>
        <taxon>Spermatophyta</taxon>
        <taxon>Magnoliopsida</taxon>
        <taxon>eudicotyledons</taxon>
        <taxon>Gunneridae</taxon>
        <taxon>Pentapetalae</taxon>
        <taxon>rosids</taxon>
        <taxon>fabids</taxon>
        <taxon>Fabales</taxon>
        <taxon>Fabaceae</taxon>
        <taxon>Papilionoideae</taxon>
        <taxon>50 kb inversion clade</taxon>
        <taxon>NPAAA clade</taxon>
        <taxon>indigoferoid/millettioid clade</taxon>
        <taxon>Phaseoleae</taxon>
        <taxon>Cajanus</taxon>
    </lineage>
</organism>
<dbReference type="AlphaFoldDB" id="A0A151TE96"/>
<dbReference type="OMA" id="DISWIVI"/>
<evidence type="ECO:0000313" key="3">
    <source>
        <dbReference type="Proteomes" id="UP000075243"/>
    </source>
</evidence>
<proteinExistence type="predicted"/>
<dbReference type="GO" id="GO:0003676">
    <property type="term" value="F:nucleic acid binding"/>
    <property type="evidence" value="ECO:0007669"/>
    <property type="project" value="InterPro"/>
</dbReference>
<dbReference type="Gramene" id="C.cajan_11259.t">
    <property type="protein sequence ID" value="C.cajan_11259.t.cds1"/>
    <property type="gene ID" value="C.cajan_11259"/>
</dbReference>
<evidence type="ECO:0000313" key="2">
    <source>
        <dbReference type="EMBL" id="KYP65353.1"/>
    </source>
</evidence>
<dbReference type="Proteomes" id="UP000075243">
    <property type="component" value="Chromosome 6"/>
</dbReference>
<dbReference type="InterPro" id="IPR053151">
    <property type="entry name" value="RNase_H-like"/>
</dbReference>
<accession>A0A151TE96</accession>
<dbReference type="CDD" id="cd06222">
    <property type="entry name" value="RNase_H_like"/>
    <property type="match status" value="1"/>
</dbReference>
<dbReference type="InterPro" id="IPR002156">
    <property type="entry name" value="RNaseH_domain"/>
</dbReference>
<dbReference type="Pfam" id="PF13456">
    <property type="entry name" value="RVT_3"/>
    <property type="match status" value="1"/>
</dbReference>
<name>A0A151TE96_CAJCA</name>
<feature type="domain" description="RNase H type-1" evidence="1">
    <location>
        <begin position="3"/>
        <end position="112"/>
    </location>
</feature>
<dbReference type="GO" id="GO:0004523">
    <property type="term" value="F:RNA-DNA hybrid ribonuclease activity"/>
    <property type="evidence" value="ECO:0007669"/>
    <property type="project" value="InterPro"/>
</dbReference>
<keyword evidence="3" id="KW-1185">Reference proteome</keyword>
<evidence type="ECO:0000259" key="1">
    <source>
        <dbReference type="Pfam" id="PF13456"/>
    </source>
</evidence>
<gene>
    <name evidence="2" type="ORF">KK1_011586</name>
</gene>
<dbReference type="EMBL" id="CM003608">
    <property type="protein sequence ID" value="KYP65353.1"/>
    <property type="molecule type" value="Genomic_DNA"/>
</dbReference>
<protein>
    <submittedName>
        <fullName evidence="2">Ribonuclease H protein At1g65750 family</fullName>
    </submittedName>
</protein>
<sequence length="140" mass="15844">MGGGGVLRGGRGDWQFGFSTCYGQGSPFLAEILVIRDGLMHAWRLGYRNITCETDCMEAVNAINISDMRELSLHAHKNKLLQIHDILRKHWRVKIVYIHREWNKVADCLAHEGVNGLIKEFITPPSLTLEAFLQDLANVD</sequence>
<dbReference type="PANTHER" id="PTHR47723">
    <property type="entry name" value="OS05G0353850 PROTEIN"/>
    <property type="match status" value="1"/>
</dbReference>
<dbReference type="InterPro" id="IPR044730">
    <property type="entry name" value="RNase_H-like_dom_plant"/>
</dbReference>
<reference evidence="2 3" key="1">
    <citation type="journal article" date="2012" name="Nat. Biotechnol.">
        <title>Draft genome sequence of pigeonpea (Cajanus cajan), an orphan legume crop of resource-poor farmers.</title>
        <authorList>
            <person name="Varshney R.K."/>
            <person name="Chen W."/>
            <person name="Li Y."/>
            <person name="Bharti A.K."/>
            <person name="Saxena R.K."/>
            <person name="Schlueter J.A."/>
            <person name="Donoghue M.T."/>
            <person name="Azam S."/>
            <person name="Fan G."/>
            <person name="Whaley A.M."/>
            <person name="Farmer A.D."/>
            <person name="Sheridan J."/>
            <person name="Iwata A."/>
            <person name="Tuteja R."/>
            <person name="Penmetsa R.V."/>
            <person name="Wu W."/>
            <person name="Upadhyaya H.D."/>
            <person name="Yang S.P."/>
            <person name="Shah T."/>
            <person name="Saxena K.B."/>
            <person name="Michael T."/>
            <person name="McCombie W.R."/>
            <person name="Yang B."/>
            <person name="Zhang G."/>
            <person name="Yang H."/>
            <person name="Wang J."/>
            <person name="Spillane C."/>
            <person name="Cook D.R."/>
            <person name="May G.D."/>
            <person name="Xu X."/>
            <person name="Jackson S.A."/>
        </authorList>
    </citation>
    <scope>NUCLEOTIDE SEQUENCE [LARGE SCALE GENOMIC DNA]</scope>
    <source>
        <strain evidence="3">cv. Asha</strain>
    </source>
</reference>
<dbReference type="InterPro" id="IPR012337">
    <property type="entry name" value="RNaseH-like_sf"/>
</dbReference>
<dbReference type="SUPFAM" id="SSF53098">
    <property type="entry name" value="Ribonuclease H-like"/>
    <property type="match status" value="1"/>
</dbReference>